<name>A0A7G5EJH6_9BURK</name>
<feature type="signal peptide" evidence="2">
    <location>
        <begin position="1"/>
        <end position="21"/>
    </location>
</feature>
<keyword evidence="2" id="KW-0732">Signal</keyword>
<evidence type="ECO:0000313" key="3">
    <source>
        <dbReference type="EMBL" id="QMV74151.1"/>
    </source>
</evidence>
<feature type="region of interest" description="Disordered" evidence="1">
    <location>
        <begin position="35"/>
        <end position="155"/>
    </location>
</feature>
<evidence type="ECO:0000256" key="1">
    <source>
        <dbReference type="SAM" id="MobiDB-lite"/>
    </source>
</evidence>
<dbReference type="Proteomes" id="UP000515240">
    <property type="component" value="Chromosome"/>
</dbReference>
<dbReference type="AlphaFoldDB" id="A0A7G5EJH6"/>
<dbReference type="RefSeq" id="WP_182323521.1">
    <property type="nucleotide sequence ID" value="NZ_CP058554.1"/>
</dbReference>
<sequence>MKLIKLLLLSVALGIGAPAMAQWQWIDKDGRKVFSDRPPGLDVPEKNIVKRPKGYGSLKGVQSSGTGPALRDAAPAPQDGDVGDGATPPGQAAAAAPASGAPAAKAPTGKDKELEAKKAADAKAKADAEAAEKSKQAAAKADNCKRAQQAKSMYDTGKAVRAPNEKGEMVFQNAEQRAAEIKRTDELIFNNC</sequence>
<dbReference type="KEGG" id="cpis:HS961_15605"/>
<proteinExistence type="predicted"/>
<dbReference type="EMBL" id="CP058554">
    <property type="protein sequence ID" value="QMV74151.1"/>
    <property type="molecule type" value="Genomic_DNA"/>
</dbReference>
<accession>A0A7G5EJH6</accession>
<evidence type="ECO:0000313" key="4">
    <source>
        <dbReference type="Proteomes" id="UP000515240"/>
    </source>
</evidence>
<gene>
    <name evidence="3" type="ORF">HS961_15605</name>
</gene>
<feature type="compositionally biased region" description="Low complexity" evidence="1">
    <location>
        <begin position="84"/>
        <end position="107"/>
    </location>
</feature>
<keyword evidence="4" id="KW-1185">Reference proteome</keyword>
<feature type="chain" id="PRO_5028857336" evidence="2">
    <location>
        <begin position="22"/>
        <end position="192"/>
    </location>
</feature>
<feature type="compositionally biased region" description="Basic and acidic residues" evidence="1">
    <location>
        <begin position="108"/>
        <end position="135"/>
    </location>
</feature>
<reference evidence="3 4" key="1">
    <citation type="journal article" date="2020" name="G3 (Bethesda)">
        <title>CeMbio - The Caenorhabditis elegans Microbiome Resource.</title>
        <authorList>
            <person name="Dirksen P."/>
            <person name="Assie A."/>
            <person name="Zimmermann J."/>
            <person name="Zhang F."/>
            <person name="Tietje A.M."/>
            <person name="Marsh S.A."/>
            <person name="Felix M.A."/>
            <person name="Shapira M."/>
            <person name="Kaleta C."/>
            <person name="Schulenburg H."/>
            <person name="Samuel B."/>
        </authorList>
    </citation>
    <scope>NUCLEOTIDE SEQUENCE [LARGE SCALE GENOMIC DNA]</scope>
    <source>
        <strain evidence="3 4">BIGb0172</strain>
    </source>
</reference>
<organism evidence="3 4">
    <name type="scientific">Comamonas piscis</name>
    <dbReference type="NCBI Taxonomy" id="1562974"/>
    <lineage>
        <taxon>Bacteria</taxon>
        <taxon>Pseudomonadati</taxon>
        <taxon>Pseudomonadota</taxon>
        <taxon>Betaproteobacteria</taxon>
        <taxon>Burkholderiales</taxon>
        <taxon>Comamonadaceae</taxon>
        <taxon>Comamonas</taxon>
    </lineage>
</organism>
<protein>
    <submittedName>
        <fullName evidence="3">DUF4124 domain-containing protein</fullName>
    </submittedName>
</protein>
<evidence type="ECO:0000256" key="2">
    <source>
        <dbReference type="SAM" id="SignalP"/>
    </source>
</evidence>